<keyword evidence="2" id="KW-1133">Transmembrane helix</keyword>
<protein>
    <recommendedName>
        <fullName evidence="5">Serine-threonine/tyrosine-protein kinase catalytic domain-containing protein</fullName>
    </recommendedName>
</protein>
<evidence type="ECO:0000256" key="2">
    <source>
        <dbReference type="SAM" id="Phobius"/>
    </source>
</evidence>
<proteinExistence type="predicted"/>
<evidence type="ECO:0000256" key="1">
    <source>
        <dbReference type="SAM" id="MobiDB-lite"/>
    </source>
</evidence>
<keyword evidence="2" id="KW-0812">Transmembrane</keyword>
<evidence type="ECO:0008006" key="5">
    <source>
        <dbReference type="Google" id="ProtNLM"/>
    </source>
</evidence>
<reference evidence="3 4" key="1">
    <citation type="journal article" date="2024" name="J Genomics">
        <title>Draft genome sequencing and assembly of Favolaschia claudopus CIRM-BRFM 2984 isolated from oak limbs.</title>
        <authorList>
            <person name="Navarro D."/>
            <person name="Drula E."/>
            <person name="Chaduli D."/>
            <person name="Cazenave R."/>
            <person name="Ahrendt S."/>
            <person name="Wang J."/>
            <person name="Lipzen A."/>
            <person name="Daum C."/>
            <person name="Barry K."/>
            <person name="Grigoriev I.V."/>
            <person name="Favel A."/>
            <person name="Rosso M.N."/>
            <person name="Martin F."/>
        </authorList>
    </citation>
    <scope>NUCLEOTIDE SEQUENCE [LARGE SCALE GENOMIC DNA]</scope>
    <source>
        <strain evidence="3 4">CIRM-BRFM 2984</strain>
    </source>
</reference>
<dbReference type="Gene3D" id="3.30.200.20">
    <property type="entry name" value="Phosphorylase Kinase, domain 1"/>
    <property type="match status" value="1"/>
</dbReference>
<feature type="region of interest" description="Disordered" evidence="1">
    <location>
        <begin position="571"/>
        <end position="591"/>
    </location>
</feature>
<evidence type="ECO:0000313" key="3">
    <source>
        <dbReference type="EMBL" id="KAK6996447.1"/>
    </source>
</evidence>
<sequence>MNIDEVDEETCTPGSLDGFFSDGESRATTFNLSGGVGGAGGNGLLTGGVGGNAEAPRLYMTNAERFTVNLNSGEQALICGNYRKIPWGDIYLQHQLSVRYPEPQQYHWKWPRHSVRKLRSAKINGTQNVTVVTFEGNRAEQAWKEEVKMYMKIRHENILQMYGVVQGQNLYAIVFHDDFILFSDLVTKLWKSPLLTVCIQLYFSREHNEAIDHLISRFRAHVFFDYDVLVCYSTGRLCIDIGGHSSTNTRRLNHFQRHSPKMPTMNVFTSAATSLVMQALTLDDYHNICNSDRLRRSKSLVFSSSAAIHLDSVYCAAAIDTFGNSIEIATVMESDTDFNWPPCWRETWAATVGGQKLYAGWGMRLEKCFSSSELLLDHTYFQFEAWQIAPISRVTWYGWLSQANHIFSHLRIESNFSNYVLLDRFELTISLKPNPNNAGCPPQGYLWLRSKDVFLASHSFECPQSLAYWSLDLDGTRELSTEHAVELGFPILCMEKIKAHGQSWDDSVYTGLRELHQGKGFDPDSQDVARHLGYRLYKPCSDADMSIVGGEIKESYDGEDDFWAVSEENVNGSMSNEHSSNSGSEQKVAKPSNLVKGPTWNVVHEGRVELRDFELHESLHEFADQMPASKAFKVVTTVQLLLIGILAALVLLDNV</sequence>
<gene>
    <name evidence="3" type="ORF">R3P38DRAFT_3070868</name>
</gene>
<evidence type="ECO:0000313" key="4">
    <source>
        <dbReference type="Proteomes" id="UP001362999"/>
    </source>
</evidence>
<dbReference type="SUPFAM" id="SSF56112">
    <property type="entry name" value="Protein kinase-like (PK-like)"/>
    <property type="match status" value="1"/>
</dbReference>
<dbReference type="AlphaFoldDB" id="A0AAV9ZZR1"/>
<organism evidence="3 4">
    <name type="scientific">Favolaschia claudopus</name>
    <dbReference type="NCBI Taxonomy" id="2862362"/>
    <lineage>
        <taxon>Eukaryota</taxon>
        <taxon>Fungi</taxon>
        <taxon>Dikarya</taxon>
        <taxon>Basidiomycota</taxon>
        <taxon>Agaricomycotina</taxon>
        <taxon>Agaricomycetes</taxon>
        <taxon>Agaricomycetidae</taxon>
        <taxon>Agaricales</taxon>
        <taxon>Marasmiineae</taxon>
        <taxon>Mycenaceae</taxon>
        <taxon>Favolaschia</taxon>
    </lineage>
</organism>
<name>A0AAV9ZZR1_9AGAR</name>
<feature type="compositionally biased region" description="Low complexity" evidence="1">
    <location>
        <begin position="571"/>
        <end position="585"/>
    </location>
</feature>
<feature type="transmembrane region" description="Helical" evidence="2">
    <location>
        <begin position="631"/>
        <end position="652"/>
    </location>
</feature>
<keyword evidence="2" id="KW-0472">Membrane</keyword>
<dbReference type="Proteomes" id="UP001362999">
    <property type="component" value="Unassembled WGS sequence"/>
</dbReference>
<accession>A0AAV9ZZR1</accession>
<keyword evidence="4" id="KW-1185">Reference proteome</keyword>
<dbReference type="EMBL" id="JAWWNJ010000097">
    <property type="protein sequence ID" value="KAK6996447.1"/>
    <property type="molecule type" value="Genomic_DNA"/>
</dbReference>
<comment type="caution">
    <text evidence="3">The sequence shown here is derived from an EMBL/GenBank/DDBJ whole genome shotgun (WGS) entry which is preliminary data.</text>
</comment>
<dbReference type="InterPro" id="IPR011009">
    <property type="entry name" value="Kinase-like_dom_sf"/>
</dbReference>